<evidence type="ECO:0000313" key="6">
    <source>
        <dbReference type="EMBL" id="TVU06557.1"/>
    </source>
</evidence>
<dbReference type="Pfam" id="PF12047">
    <property type="entry name" value="DNMT1-RFD"/>
    <property type="match status" value="1"/>
</dbReference>
<keyword evidence="7" id="KW-1185">Reference proteome</keyword>
<dbReference type="PANTHER" id="PTHR46235">
    <property type="entry name" value="PHD FINGER-CONTAINING PROTEIN DDB_G0268158"/>
    <property type="match status" value="1"/>
</dbReference>
<feature type="domain" description="DM2" evidence="5">
    <location>
        <begin position="708"/>
        <end position="878"/>
    </location>
</feature>
<dbReference type="PANTHER" id="PTHR46235:SF3">
    <property type="entry name" value="PHD FINGER-CONTAINING PROTEIN DDB_G0268158"/>
    <property type="match status" value="1"/>
</dbReference>
<proteinExistence type="predicted"/>
<dbReference type="InterPro" id="IPR013083">
    <property type="entry name" value="Znf_RING/FYVE/PHD"/>
</dbReference>
<dbReference type="EMBL" id="RWGY01000051">
    <property type="protein sequence ID" value="TVU06557.1"/>
    <property type="molecule type" value="Genomic_DNA"/>
</dbReference>
<evidence type="ECO:0000259" key="5">
    <source>
        <dbReference type="Pfam" id="PF26055"/>
    </source>
</evidence>
<feature type="region of interest" description="Disordered" evidence="3">
    <location>
        <begin position="298"/>
        <end position="321"/>
    </location>
</feature>
<feature type="compositionally biased region" description="Basic and acidic residues" evidence="3">
    <location>
        <begin position="999"/>
        <end position="1017"/>
    </location>
</feature>
<dbReference type="Proteomes" id="UP000324897">
    <property type="component" value="Unassembled WGS sequence"/>
</dbReference>
<organism evidence="6 7">
    <name type="scientific">Eragrostis curvula</name>
    <name type="common">weeping love grass</name>
    <dbReference type="NCBI Taxonomy" id="38414"/>
    <lineage>
        <taxon>Eukaryota</taxon>
        <taxon>Viridiplantae</taxon>
        <taxon>Streptophyta</taxon>
        <taxon>Embryophyta</taxon>
        <taxon>Tracheophyta</taxon>
        <taxon>Spermatophyta</taxon>
        <taxon>Magnoliopsida</taxon>
        <taxon>Liliopsida</taxon>
        <taxon>Poales</taxon>
        <taxon>Poaceae</taxon>
        <taxon>PACMAD clade</taxon>
        <taxon>Chloridoideae</taxon>
        <taxon>Eragrostideae</taxon>
        <taxon>Eragrostidinae</taxon>
        <taxon>Eragrostis</taxon>
    </lineage>
</organism>
<comment type="subcellular location">
    <subcellularLocation>
        <location evidence="1">Nucleus</location>
    </subcellularLocation>
</comment>
<dbReference type="Pfam" id="PF26055">
    <property type="entry name" value="Mtase_EDM2"/>
    <property type="match status" value="1"/>
</dbReference>
<gene>
    <name evidence="6" type="ORF">EJB05_49778</name>
</gene>
<dbReference type="OrthoDB" id="21264at2759"/>
<dbReference type="Gene3D" id="3.30.40.10">
    <property type="entry name" value="Zinc/RING finger domain, C3HC4 (zinc finger)"/>
    <property type="match status" value="1"/>
</dbReference>
<accession>A0A5J9T5P4</accession>
<protein>
    <submittedName>
        <fullName evidence="6">Uncharacterized protein</fullName>
    </submittedName>
</protein>
<name>A0A5J9T5P4_9POAL</name>
<evidence type="ECO:0000256" key="2">
    <source>
        <dbReference type="ARBA" id="ARBA00023242"/>
    </source>
</evidence>
<feature type="domain" description="RFTS" evidence="4">
    <location>
        <begin position="60"/>
        <end position="187"/>
    </location>
</feature>
<dbReference type="GO" id="GO:0005634">
    <property type="term" value="C:nucleus"/>
    <property type="evidence" value="ECO:0007669"/>
    <property type="project" value="UniProtKB-SubCell"/>
</dbReference>
<feature type="non-terminal residue" evidence="6">
    <location>
        <position position="1"/>
    </location>
</feature>
<dbReference type="InterPro" id="IPR058939">
    <property type="entry name" value="Mtase_EDM2"/>
</dbReference>
<evidence type="ECO:0000313" key="7">
    <source>
        <dbReference type="Proteomes" id="UP000324897"/>
    </source>
</evidence>
<feature type="compositionally biased region" description="Acidic residues" evidence="3">
    <location>
        <begin position="312"/>
        <end position="321"/>
    </location>
</feature>
<feature type="compositionally biased region" description="Polar residues" evidence="3">
    <location>
        <begin position="1019"/>
        <end position="1044"/>
    </location>
</feature>
<evidence type="ECO:0000259" key="4">
    <source>
        <dbReference type="Pfam" id="PF12047"/>
    </source>
</evidence>
<keyword evidence="2" id="KW-0539">Nucleus</keyword>
<feature type="region of interest" description="Disordered" evidence="3">
    <location>
        <begin position="1277"/>
        <end position="1315"/>
    </location>
</feature>
<dbReference type="Gene3D" id="1.10.287.700">
    <property type="entry name" value="Helix hairpin bin"/>
    <property type="match status" value="1"/>
</dbReference>
<feature type="region of interest" description="Disordered" evidence="3">
    <location>
        <begin position="999"/>
        <end position="1047"/>
    </location>
</feature>
<sequence length="1315" mass="149126">LGAVLAQFRVLFRPGFWVKIQSLIHTPYHTPVDLRFAVSDWEWTVAAAAMMSSDDDDVEPRLKAVENYYFVDDDDAPVPFDVLPFQFNAAEEVPSFKKDVYLRGFTDGGLQKVYKQVVAWKLGLDGESPEITVLSTEGSWIVLLKPRSSYEQTVRSVLITVEMLHFARRSPIVPDEEMWDHLHVVFGKYDVRPSAVDFRNHVRLIKMFAERDPAIAKSQTLQQFIKENTLEKIDKVSQCTVKKIDDVAQNTVEKVDKIAQNTVEKVDKVAQNTVEKFDKVGSDDLDVKHPFIADDEEREEMVEDDSKHESCNDDDEVDDDEEEGDLFDSVCAICDNGGELLCCEGSCMRSFHAKIGDGEDSYCATLGYTESELEAIKNFLCKNCEYKQHQCFVCGVLEPSDGPNAKALPKILPQEMFAKIKYYFREISFEEIDEAGVITRAWELSKRILIYCLDHDMDLDIGTPARDHLKFPRIAKPVHPVKRKVKELAEKKRQTFDDSYIDEPVQKSSRRVVTKRSLEQPVSKPVKKKAKYLKEMIRPEESVLECHAVANQPKQPAKDEFATLSLPATWKTPQSSFPVVDTETEKRVIALVEKEVSSLTLDDISRRCAIPSTYASSGRQIDKIIAQGKLERSVQAVQAALQKLENGGTVDDAKAVCEVEVLRQITRWNTKLRVYLAPFIHGTRYTSFGRHFTKKEKLIEIVDKLHWYVQPGDTIVDFSCGLNDFSKFMKEKLDKVGKKCNFKNFDVIRPKNSFCFEKRDWMTVRPKELPHGSKLIMGLNPPFGMKAMLANKFIDKALSFKPKLIVLIVPKETERLDQKRQPYDLVWEDTGNLSGRSFYLPGSVDVTDKQMDQWNVSPPPLYLWSRTDWTQKHKKIAEEHGHTTLKVVSHSEEMDYCLDDFCRQNYDEVPYEQRDRYGEEKDTYMTENINIVGKPERVNGLPAEKLVEVGYEETKVASDRGGTFRANQSGIHFQERVAHSDFRIDRYNDGIEAIEVSDSSRWRRESEKTDDATKADSDMSISPSDSRNSQYKSRSDSPHMTSEYSSERVAHQDIYFNDPIREPCTSFERVPYEDYIRNVAEYGVASVEKHLAISTSNVGAGLMMHSTDIDELTGDYAGGPNSNFYTAASGGTSDSFYRIQNLQDSSVDHTLERTSPAPRNVVAGRNVDDARMYGLIRGDHTQPTTTAADIRAHIRMYGGHTGDGHPQTAMNAPAPDIRAQIRMYGRQSTPTSGYSRSSDPQSALTGFDSYGISSLDSTGRSPMGRYAPRLHETNYTTGSCNVPDDRRNMTPDPLAFGSRQQCPYPYQGPSGGWPG</sequence>
<comment type="caution">
    <text evidence="6">The sequence shown here is derived from an EMBL/GenBank/DDBJ whole genome shotgun (WGS) entry which is preliminary data.</text>
</comment>
<reference evidence="6 7" key="1">
    <citation type="journal article" date="2019" name="Sci. Rep.">
        <title>A high-quality genome of Eragrostis curvula grass provides insights into Poaceae evolution and supports new strategies to enhance forage quality.</title>
        <authorList>
            <person name="Carballo J."/>
            <person name="Santos B.A.C.M."/>
            <person name="Zappacosta D."/>
            <person name="Garbus I."/>
            <person name="Selva J.P."/>
            <person name="Gallo C.A."/>
            <person name="Diaz A."/>
            <person name="Albertini E."/>
            <person name="Caccamo M."/>
            <person name="Echenique V."/>
        </authorList>
    </citation>
    <scope>NUCLEOTIDE SEQUENCE [LARGE SCALE GENOMIC DNA]</scope>
    <source>
        <strain evidence="7">cv. Victoria</strain>
        <tissue evidence="6">Leaf</tissue>
    </source>
</reference>
<dbReference type="InterPro" id="IPR022702">
    <property type="entry name" value="Cytosine_MeTrfase1_RFD"/>
</dbReference>
<evidence type="ECO:0000256" key="3">
    <source>
        <dbReference type="SAM" id="MobiDB-lite"/>
    </source>
</evidence>
<evidence type="ECO:0000256" key="1">
    <source>
        <dbReference type="ARBA" id="ARBA00004123"/>
    </source>
</evidence>